<organism evidence="10 11">
    <name type="scientific">Pseudomonas azerbaijanoccidentalis</name>
    <dbReference type="NCBI Taxonomy" id="2842347"/>
    <lineage>
        <taxon>Bacteria</taxon>
        <taxon>Pseudomonadati</taxon>
        <taxon>Pseudomonadota</taxon>
        <taxon>Gammaproteobacteria</taxon>
        <taxon>Pseudomonadales</taxon>
        <taxon>Pseudomonadaceae</taxon>
        <taxon>Pseudomonas</taxon>
    </lineage>
</organism>
<evidence type="ECO:0000256" key="8">
    <source>
        <dbReference type="ARBA" id="ARBA00023136"/>
    </source>
</evidence>
<evidence type="ECO:0000256" key="5">
    <source>
        <dbReference type="ARBA" id="ARBA00022741"/>
    </source>
</evidence>
<keyword evidence="3" id="KW-0762">Sugar transport</keyword>
<evidence type="ECO:0000256" key="4">
    <source>
        <dbReference type="ARBA" id="ARBA00022737"/>
    </source>
</evidence>
<gene>
    <name evidence="10" type="ORF">KVG88_14185</name>
</gene>
<dbReference type="PROSITE" id="PS50893">
    <property type="entry name" value="ABC_TRANSPORTER_2"/>
    <property type="match status" value="2"/>
</dbReference>
<dbReference type="InterPro" id="IPR003593">
    <property type="entry name" value="AAA+_ATPase"/>
</dbReference>
<dbReference type="InterPro" id="IPR050107">
    <property type="entry name" value="ABC_carbohydrate_import_ATPase"/>
</dbReference>
<evidence type="ECO:0000256" key="6">
    <source>
        <dbReference type="ARBA" id="ARBA00022840"/>
    </source>
</evidence>
<reference evidence="10" key="1">
    <citation type="submission" date="2021-06" db="EMBL/GenBank/DDBJ databases">
        <title>Updating the genus Pseudomonas: Description of 43 new species and partition of the Pseudomonas putida group.</title>
        <authorList>
            <person name="Girard L."/>
            <person name="Lood C."/>
            <person name="Vandamme P."/>
            <person name="Rokni-Zadeh H."/>
            <person name="Van Noort V."/>
            <person name="Hofte M."/>
            <person name="Lavigne R."/>
            <person name="De Mot R."/>
        </authorList>
    </citation>
    <scope>NUCLEOTIDE SEQUENCE</scope>
    <source>
        <strain evidence="10">SWRI74</strain>
    </source>
</reference>
<protein>
    <submittedName>
        <fullName evidence="10">Sugar ABC transporter ATP-binding protein</fullName>
    </submittedName>
</protein>
<comment type="caution">
    <text evidence="10">The sequence shown here is derived from an EMBL/GenBank/DDBJ whole genome shotgun (WGS) entry which is preliminary data.</text>
</comment>
<evidence type="ECO:0000256" key="1">
    <source>
        <dbReference type="ARBA" id="ARBA00022448"/>
    </source>
</evidence>
<sequence length="501" mass="54839">MLALKNVSKRFNGITVLKNISIEVRENEVVGLIGENGAGKSTLMKILTGVYQPDDGHLELDGQPVTLDGPRGATAKGIAMVYQEQSILTNLSVAENLFLGREAEFTRLGFINWKKLYAAARFQLAKVNLDIDPGTLCSELSFGQRQMVELAKSLALEEMTDGPLVILLDEPTSALEQKEIDTLFRLVRQLKSRASFIFVSHRLDELLELSDRVYVLKDGEVVSQMPAADATKDHLHTLMVGRSLHTEYYRESLQQACNEDDVVLKVEGLALKGVFDALDFQLRRGEVLGIAGVIGSGREELCRVLAGLMGKSSGAITVHGKLLRDHGAAASIKAGIGYVPRERKVEGIVSMLSVAQNMTLARIGQVTSFGLLETGKERAIAEDWIARLHIKTPGPDALLLNLSGGNQQKVVLAKWRNAQSSILILDHPTRGLDVGAKEDVYELVREITAQGVSVILTADTLEEMIGLSHRILVMRDGEFAQSFDCPPGCKPQQVDLIKHMV</sequence>
<keyword evidence="11" id="KW-1185">Reference proteome</keyword>
<evidence type="ECO:0000313" key="11">
    <source>
        <dbReference type="Proteomes" id="UP001049200"/>
    </source>
</evidence>
<evidence type="ECO:0000259" key="9">
    <source>
        <dbReference type="PROSITE" id="PS50893"/>
    </source>
</evidence>
<dbReference type="SMART" id="SM00382">
    <property type="entry name" value="AAA"/>
    <property type="match status" value="2"/>
</dbReference>
<accession>A0ABS6QRY5</accession>
<dbReference type="InterPro" id="IPR003439">
    <property type="entry name" value="ABC_transporter-like_ATP-bd"/>
</dbReference>
<evidence type="ECO:0000256" key="2">
    <source>
        <dbReference type="ARBA" id="ARBA00022475"/>
    </source>
</evidence>
<keyword evidence="4" id="KW-0677">Repeat</keyword>
<keyword evidence="2" id="KW-1003">Cell membrane</keyword>
<keyword evidence="7" id="KW-1278">Translocase</keyword>
<dbReference type="PANTHER" id="PTHR43790">
    <property type="entry name" value="CARBOHYDRATE TRANSPORT ATP-BINDING PROTEIN MG119-RELATED"/>
    <property type="match status" value="1"/>
</dbReference>
<dbReference type="RefSeq" id="WP_217871822.1">
    <property type="nucleotide sequence ID" value="NZ_JAHSTU010000003.1"/>
</dbReference>
<dbReference type="GO" id="GO:0005524">
    <property type="term" value="F:ATP binding"/>
    <property type="evidence" value="ECO:0007669"/>
    <property type="project" value="UniProtKB-KW"/>
</dbReference>
<keyword evidence="5" id="KW-0547">Nucleotide-binding</keyword>
<dbReference type="Pfam" id="PF00005">
    <property type="entry name" value="ABC_tran"/>
    <property type="match status" value="2"/>
</dbReference>
<dbReference type="InterPro" id="IPR017871">
    <property type="entry name" value="ABC_transporter-like_CS"/>
</dbReference>
<evidence type="ECO:0000313" key="10">
    <source>
        <dbReference type="EMBL" id="MBV4521211.1"/>
    </source>
</evidence>
<feature type="domain" description="ABC transporter" evidence="9">
    <location>
        <begin position="257"/>
        <end position="501"/>
    </location>
</feature>
<name>A0ABS6QRY5_9PSED</name>
<dbReference type="CDD" id="cd03216">
    <property type="entry name" value="ABC_Carb_Monos_I"/>
    <property type="match status" value="1"/>
</dbReference>
<evidence type="ECO:0000256" key="7">
    <source>
        <dbReference type="ARBA" id="ARBA00022967"/>
    </source>
</evidence>
<dbReference type="Proteomes" id="UP001049200">
    <property type="component" value="Unassembled WGS sequence"/>
</dbReference>
<proteinExistence type="predicted"/>
<dbReference type="CDD" id="cd03215">
    <property type="entry name" value="ABC_Carb_Monos_II"/>
    <property type="match status" value="1"/>
</dbReference>
<evidence type="ECO:0000256" key="3">
    <source>
        <dbReference type="ARBA" id="ARBA00022597"/>
    </source>
</evidence>
<keyword evidence="6 10" id="KW-0067">ATP-binding</keyword>
<dbReference type="EMBL" id="JAHSTU010000003">
    <property type="protein sequence ID" value="MBV4521211.1"/>
    <property type="molecule type" value="Genomic_DNA"/>
</dbReference>
<feature type="domain" description="ABC transporter" evidence="9">
    <location>
        <begin position="2"/>
        <end position="243"/>
    </location>
</feature>
<dbReference type="PANTHER" id="PTHR43790:SF3">
    <property type="entry name" value="D-ALLOSE IMPORT ATP-BINDING PROTEIN ALSA-RELATED"/>
    <property type="match status" value="1"/>
</dbReference>
<keyword evidence="8" id="KW-0472">Membrane</keyword>
<keyword evidence="1" id="KW-0813">Transport</keyword>
<dbReference type="PROSITE" id="PS00211">
    <property type="entry name" value="ABC_TRANSPORTER_1"/>
    <property type="match status" value="1"/>
</dbReference>